<dbReference type="AlphaFoldDB" id="S4AEY6"/>
<dbReference type="PANTHER" id="PTHR35526">
    <property type="entry name" value="ANTI-SIGMA-F FACTOR RSBW-RELATED"/>
    <property type="match status" value="1"/>
</dbReference>
<keyword evidence="1" id="KW-0723">Serine/threonine-protein kinase</keyword>
<dbReference type="CDD" id="cd16936">
    <property type="entry name" value="HATPase_RsbW-like"/>
    <property type="match status" value="1"/>
</dbReference>
<evidence type="ECO:0000256" key="1">
    <source>
        <dbReference type="ARBA" id="ARBA00022527"/>
    </source>
</evidence>
<organism evidence="3 4">
    <name type="scientific">Streptomyces aurantiacus JA 4570</name>
    <dbReference type="NCBI Taxonomy" id="1286094"/>
    <lineage>
        <taxon>Bacteria</taxon>
        <taxon>Bacillati</taxon>
        <taxon>Actinomycetota</taxon>
        <taxon>Actinomycetes</taxon>
        <taxon>Kitasatosporales</taxon>
        <taxon>Streptomycetaceae</taxon>
        <taxon>Streptomyces</taxon>
        <taxon>Streptomyces aurantiacus group</taxon>
    </lineage>
</organism>
<proteinExistence type="predicted"/>
<feature type="domain" description="Histidine kinase/HSP90-like ATPase" evidence="2">
    <location>
        <begin position="17"/>
        <end position="129"/>
    </location>
</feature>
<gene>
    <name evidence="3" type="ORF">STRAU_6916</name>
</gene>
<keyword evidence="1" id="KW-0418">Kinase</keyword>
<comment type="caution">
    <text evidence="3">The sequence shown here is derived from an EMBL/GenBank/DDBJ whole genome shotgun (WGS) entry which is preliminary data.</text>
</comment>
<dbReference type="Pfam" id="PF13581">
    <property type="entry name" value="HATPase_c_2"/>
    <property type="match status" value="1"/>
</dbReference>
<keyword evidence="4" id="KW-1185">Reference proteome</keyword>
<dbReference type="Proteomes" id="UP000014629">
    <property type="component" value="Unassembled WGS sequence"/>
</dbReference>
<evidence type="ECO:0000259" key="2">
    <source>
        <dbReference type="Pfam" id="PF13581"/>
    </source>
</evidence>
<dbReference type="RefSeq" id="WP_016645035.1">
    <property type="nucleotide sequence ID" value="NZ_AOPZ01000456.1"/>
</dbReference>
<protein>
    <recommendedName>
        <fullName evidence="2">Histidine kinase/HSP90-like ATPase domain-containing protein</fullName>
    </recommendedName>
</protein>
<dbReference type="InterPro" id="IPR036890">
    <property type="entry name" value="HATPase_C_sf"/>
</dbReference>
<dbReference type="OrthoDB" id="3871793at2"/>
<keyword evidence="1" id="KW-0808">Transferase</keyword>
<dbReference type="PATRIC" id="fig|1286094.4.peg.6836"/>
<dbReference type="Gene3D" id="3.30.565.10">
    <property type="entry name" value="Histidine kinase-like ATPase, C-terminal domain"/>
    <property type="match status" value="1"/>
</dbReference>
<evidence type="ECO:0000313" key="3">
    <source>
        <dbReference type="EMBL" id="EPH40032.1"/>
    </source>
</evidence>
<dbReference type="EMBL" id="AOPZ01000456">
    <property type="protein sequence ID" value="EPH40032.1"/>
    <property type="molecule type" value="Genomic_DNA"/>
</dbReference>
<dbReference type="InterPro" id="IPR003594">
    <property type="entry name" value="HATPase_dom"/>
</dbReference>
<sequence length="144" mass="14984">MHEYTSTTRAWGLTCPGLPEEVSRARRWTRDILGASPLAEDAELIASELSANAILHTASGRPAGSFHLALAVSSQVIALSVTDGGGMDGAPKVERPDEEAVHGRGLGMVSALAHRVVVRNSDGAHTVTAELFTSPRPGPGGHPC</sequence>
<name>S4AEY6_9ACTN</name>
<dbReference type="InterPro" id="IPR050267">
    <property type="entry name" value="Anti-sigma-factor_SerPK"/>
</dbReference>
<evidence type="ECO:0000313" key="4">
    <source>
        <dbReference type="Proteomes" id="UP000014629"/>
    </source>
</evidence>
<dbReference type="SUPFAM" id="SSF55874">
    <property type="entry name" value="ATPase domain of HSP90 chaperone/DNA topoisomerase II/histidine kinase"/>
    <property type="match status" value="1"/>
</dbReference>
<reference evidence="3 4" key="1">
    <citation type="submission" date="2013-02" db="EMBL/GenBank/DDBJ databases">
        <title>Draft Genome Sequence of Streptomyces aurantiacus, Which Produces Setomimycin.</title>
        <authorList>
            <person name="Gruening B.A."/>
            <person name="Praeg A."/>
            <person name="Erxleben A."/>
            <person name="Guenther S."/>
            <person name="Mueller M."/>
        </authorList>
    </citation>
    <scope>NUCLEOTIDE SEQUENCE [LARGE SCALE GENOMIC DNA]</scope>
    <source>
        <strain evidence="3 4">JA 4570</strain>
    </source>
</reference>
<dbReference type="PANTHER" id="PTHR35526:SF3">
    <property type="entry name" value="ANTI-SIGMA-F FACTOR RSBW"/>
    <property type="match status" value="1"/>
</dbReference>
<dbReference type="GO" id="GO:0004674">
    <property type="term" value="F:protein serine/threonine kinase activity"/>
    <property type="evidence" value="ECO:0007669"/>
    <property type="project" value="UniProtKB-KW"/>
</dbReference>
<accession>S4AEY6</accession>